<keyword evidence="4" id="KW-1185">Reference proteome</keyword>
<feature type="compositionally biased region" description="Polar residues" evidence="1">
    <location>
        <begin position="1"/>
        <end position="10"/>
    </location>
</feature>
<gene>
    <name evidence="3" type="ORF">GCM10022222_83620</name>
</gene>
<sequence>MTDPYQQQPYSDPHRQPYAAPGQPPVPYAGQGPYPTPYGPPAPYGMPYGPPARTSGMAIAGMVVGIVAVLGFWIPFFDIVAALTAIGLSWAGMVQSGKPGWTGQGMAIAGLICGILAAIPAVIFLVLFFGSLAAAGTSCAFYC</sequence>
<organism evidence="3 4">
    <name type="scientific">Amycolatopsis ultiminotia</name>
    <dbReference type="NCBI Taxonomy" id="543629"/>
    <lineage>
        <taxon>Bacteria</taxon>
        <taxon>Bacillati</taxon>
        <taxon>Actinomycetota</taxon>
        <taxon>Actinomycetes</taxon>
        <taxon>Pseudonocardiales</taxon>
        <taxon>Pseudonocardiaceae</taxon>
        <taxon>Amycolatopsis</taxon>
    </lineage>
</organism>
<feature type="region of interest" description="Disordered" evidence="1">
    <location>
        <begin position="1"/>
        <end position="34"/>
    </location>
</feature>
<reference evidence="4" key="1">
    <citation type="journal article" date="2019" name="Int. J. Syst. Evol. Microbiol.">
        <title>The Global Catalogue of Microorganisms (GCM) 10K type strain sequencing project: providing services to taxonomists for standard genome sequencing and annotation.</title>
        <authorList>
            <consortium name="The Broad Institute Genomics Platform"/>
            <consortium name="The Broad Institute Genome Sequencing Center for Infectious Disease"/>
            <person name="Wu L."/>
            <person name="Ma J."/>
        </authorList>
    </citation>
    <scope>NUCLEOTIDE SEQUENCE [LARGE SCALE GENOMIC DNA]</scope>
    <source>
        <strain evidence="4">JCM 16898</strain>
    </source>
</reference>
<feature type="transmembrane region" description="Helical" evidence="2">
    <location>
        <begin position="58"/>
        <end position="86"/>
    </location>
</feature>
<dbReference type="RefSeq" id="WP_344869132.1">
    <property type="nucleotide sequence ID" value="NZ_BAAAZN010000032.1"/>
</dbReference>
<feature type="transmembrane region" description="Helical" evidence="2">
    <location>
        <begin position="106"/>
        <end position="129"/>
    </location>
</feature>
<name>A0ABP6YLV2_9PSEU</name>
<keyword evidence="2" id="KW-0812">Transmembrane</keyword>
<keyword evidence="2" id="KW-0472">Membrane</keyword>
<keyword evidence="2" id="KW-1133">Transmembrane helix</keyword>
<evidence type="ECO:0000256" key="2">
    <source>
        <dbReference type="SAM" id="Phobius"/>
    </source>
</evidence>
<evidence type="ECO:0000256" key="1">
    <source>
        <dbReference type="SAM" id="MobiDB-lite"/>
    </source>
</evidence>
<dbReference type="Proteomes" id="UP001500689">
    <property type="component" value="Unassembled WGS sequence"/>
</dbReference>
<accession>A0ABP6YLV2</accession>
<evidence type="ECO:0000313" key="3">
    <source>
        <dbReference type="EMBL" id="GAA3586258.1"/>
    </source>
</evidence>
<evidence type="ECO:0000313" key="4">
    <source>
        <dbReference type="Proteomes" id="UP001500689"/>
    </source>
</evidence>
<evidence type="ECO:0008006" key="5">
    <source>
        <dbReference type="Google" id="ProtNLM"/>
    </source>
</evidence>
<dbReference type="EMBL" id="BAAAZN010000032">
    <property type="protein sequence ID" value="GAA3586258.1"/>
    <property type="molecule type" value="Genomic_DNA"/>
</dbReference>
<protein>
    <recommendedName>
        <fullName evidence="5">DUF4190 domain-containing protein</fullName>
    </recommendedName>
</protein>
<proteinExistence type="predicted"/>
<comment type="caution">
    <text evidence="3">The sequence shown here is derived from an EMBL/GenBank/DDBJ whole genome shotgun (WGS) entry which is preliminary data.</text>
</comment>